<feature type="compositionally biased region" description="Basic and acidic residues" evidence="1">
    <location>
        <begin position="73"/>
        <end position="85"/>
    </location>
</feature>
<keyword evidence="4" id="KW-1185">Reference proteome</keyword>
<proteinExistence type="predicted"/>
<dbReference type="GO" id="GO:0004672">
    <property type="term" value="F:protein kinase activity"/>
    <property type="evidence" value="ECO:0007669"/>
    <property type="project" value="InterPro"/>
</dbReference>
<sequence>MSEGAHHQSLVMEMQTELKGHANYDAFADLEEGQEALVEEANSEGDEEFEVEEEDTEDEAAQDEEDEDEDQDQDHMETAKEEPKVNEPVPEDVKVLPGFPFENISCYAGVMMMVQHRSHLFTTLICGRFARFIRWDRSGAIVSKRFDYTKEKTLLFNFYSRFAQLLPSQRGKDPTVSPLTDPDEDAIARAKFKHFDTDMWHGDAGPKAKRFISIEEQKLLRIEMTVNNKICRFVICAPKFNDSAFSPFGQSTRRSLAIDLDSPDLKDASNEGLLFMKDYWREDFASDGQRIGPKMETGDDIPDMVTITQQYARTLPNQLDGYHLPTLQAHRIFLKTIGRDLTTFCSVKSLVTCIADAMKAHQVAFHRTCILHRDISVGNIMITSNHRGFLIDWDHCVILTDRGADMCAGRTVCISVSCPHAFWLHLGTRIRLWMIENPRSGFSSTWRYDILPIHFNQLHYIMV</sequence>
<dbReference type="Gene3D" id="1.10.510.10">
    <property type="entry name" value="Transferase(Phosphotransferase) domain 1"/>
    <property type="match status" value="1"/>
</dbReference>
<feature type="compositionally biased region" description="Acidic residues" evidence="1">
    <location>
        <begin position="28"/>
        <end position="72"/>
    </location>
</feature>
<dbReference type="PANTHER" id="PTHR38248:SF2">
    <property type="entry name" value="FUNK1 11"/>
    <property type="match status" value="1"/>
</dbReference>
<feature type="domain" description="Fungal-type protein kinase" evidence="2">
    <location>
        <begin position="324"/>
        <end position="402"/>
    </location>
</feature>
<dbReference type="InterPro" id="IPR011009">
    <property type="entry name" value="Kinase-like_dom_sf"/>
</dbReference>
<feature type="region of interest" description="Disordered" evidence="1">
    <location>
        <begin position="23"/>
        <end position="91"/>
    </location>
</feature>
<accession>A0AA39P0H9</accession>
<dbReference type="Proteomes" id="UP001175228">
    <property type="component" value="Unassembled WGS sequence"/>
</dbReference>
<protein>
    <recommendedName>
        <fullName evidence="2">Fungal-type protein kinase domain-containing protein</fullName>
    </recommendedName>
</protein>
<gene>
    <name evidence="3" type="ORF">EDD18DRAFT_1218735</name>
</gene>
<organism evidence="3 4">
    <name type="scientific">Armillaria luteobubalina</name>
    <dbReference type="NCBI Taxonomy" id="153913"/>
    <lineage>
        <taxon>Eukaryota</taxon>
        <taxon>Fungi</taxon>
        <taxon>Dikarya</taxon>
        <taxon>Basidiomycota</taxon>
        <taxon>Agaricomycotina</taxon>
        <taxon>Agaricomycetes</taxon>
        <taxon>Agaricomycetidae</taxon>
        <taxon>Agaricales</taxon>
        <taxon>Marasmiineae</taxon>
        <taxon>Physalacriaceae</taxon>
        <taxon>Armillaria</taxon>
    </lineage>
</organism>
<dbReference type="PANTHER" id="PTHR38248">
    <property type="entry name" value="FUNK1 6"/>
    <property type="match status" value="1"/>
</dbReference>
<dbReference type="EMBL" id="JAUEPU010000155">
    <property type="protein sequence ID" value="KAK0475292.1"/>
    <property type="molecule type" value="Genomic_DNA"/>
</dbReference>
<dbReference type="PROSITE" id="PS00109">
    <property type="entry name" value="PROTEIN_KINASE_TYR"/>
    <property type="match status" value="1"/>
</dbReference>
<evidence type="ECO:0000256" key="1">
    <source>
        <dbReference type="SAM" id="MobiDB-lite"/>
    </source>
</evidence>
<dbReference type="Pfam" id="PF17667">
    <property type="entry name" value="Pkinase_fungal"/>
    <property type="match status" value="1"/>
</dbReference>
<dbReference type="SUPFAM" id="SSF56112">
    <property type="entry name" value="Protein kinase-like (PK-like)"/>
    <property type="match status" value="1"/>
</dbReference>
<evidence type="ECO:0000313" key="4">
    <source>
        <dbReference type="Proteomes" id="UP001175228"/>
    </source>
</evidence>
<reference evidence="3" key="1">
    <citation type="submission" date="2023-06" db="EMBL/GenBank/DDBJ databases">
        <authorList>
            <consortium name="Lawrence Berkeley National Laboratory"/>
            <person name="Ahrendt S."/>
            <person name="Sahu N."/>
            <person name="Indic B."/>
            <person name="Wong-Bajracharya J."/>
            <person name="Merenyi Z."/>
            <person name="Ke H.-M."/>
            <person name="Monk M."/>
            <person name="Kocsube S."/>
            <person name="Drula E."/>
            <person name="Lipzen A."/>
            <person name="Balint B."/>
            <person name="Henrissat B."/>
            <person name="Andreopoulos B."/>
            <person name="Martin F.M."/>
            <person name="Harder C.B."/>
            <person name="Rigling D."/>
            <person name="Ford K.L."/>
            <person name="Foster G.D."/>
            <person name="Pangilinan J."/>
            <person name="Papanicolaou A."/>
            <person name="Barry K."/>
            <person name="LaButti K."/>
            <person name="Viragh M."/>
            <person name="Koriabine M."/>
            <person name="Yan M."/>
            <person name="Riley R."/>
            <person name="Champramary S."/>
            <person name="Plett K.L."/>
            <person name="Tsai I.J."/>
            <person name="Slot J."/>
            <person name="Sipos G."/>
            <person name="Plett J."/>
            <person name="Nagy L.G."/>
            <person name="Grigoriev I.V."/>
        </authorList>
    </citation>
    <scope>NUCLEOTIDE SEQUENCE</scope>
    <source>
        <strain evidence="3">HWK02</strain>
    </source>
</reference>
<evidence type="ECO:0000313" key="3">
    <source>
        <dbReference type="EMBL" id="KAK0475292.1"/>
    </source>
</evidence>
<comment type="caution">
    <text evidence="3">The sequence shown here is derived from an EMBL/GenBank/DDBJ whole genome shotgun (WGS) entry which is preliminary data.</text>
</comment>
<dbReference type="InterPro" id="IPR040976">
    <property type="entry name" value="Pkinase_fungal"/>
</dbReference>
<dbReference type="AlphaFoldDB" id="A0AA39P0H9"/>
<evidence type="ECO:0000259" key="2">
    <source>
        <dbReference type="Pfam" id="PF17667"/>
    </source>
</evidence>
<dbReference type="InterPro" id="IPR008266">
    <property type="entry name" value="Tyr_kinase_AS"/>
</dbReference>
<name>A0AA39P0H9_9AGAR</name>